<protein>
    <submittedName>
        <fullName evidence="1">Uncharacterized protein</fullName>
    </submittedName>
</protein>
<dbReference type="AlphaFoldDB" id="K2IXP3"/>
<proteinExistence type="predicted"/>
<comment type="caution">
    <text evidence="1">The sequence shown here is derived from an EMBL/GenBank/DDBJ whole genome shotgun (WGS) entry which is preliminary data.</text>
</comment>
<evidence type="ECO:0000313" key="1">
    <source>
        <dbReference type="EMBL" id="EKE75186.1"/>
    </source>
</evidence>
<reference evidence="1 2" key="1">
    <citation type="journal article" date="2012" name="J. Bacteriol.">
        <title>Genome Sequence of Gallaecimonas xiamenensis Type Strain 3-C-1.</title>
        <authorList>
            <person name="Lai Q."/>
            <person name="Wang L."/>
            <person name="Wang W."/>
            <person name="Shao Z."/>
        </authorList>
    </citation>
    <scope>NUCLEOTIDE SEQUENCE [LARGE SCALE GENOMIC DNA]</scope>
    <source>
        <strain evidence="1 2">3-C-1</strain>
    </source>
</reference>
<sequence>MFTFVKTRIVKNWPAVARIAADNGEVAEAAFALDLELVKEEQYRSLVQGGDAAVVTGLVKGFSGIKDESGKELAFNAENMAALADDPAFVRAVLRAYNGAINGEAARKNS</sequence>
<dbReference type="OrthoDB" id="6265118at2"/>
<keyword evidence="2" id="KW-1185">Reference proteome</keyword>
<name>K2IXP3_9GAMM</name>
<dbReference type="STRING" id="745411.B3C1_07916"/>
<dbReference type="Proteomes" id="UP000006755">
    <property type="component" value="Unassembled WGS sequence"/>
</dbReference>
<accession>K2IXP3</accession>
<dbReference type="RefSeq" id="WP_008484058.1">
    <property type="nucleotide sequence ID" value="NZ_AMRI01000009.1"/>
</dbReference>
<gene>
    <name evidence="1" type="ORF">B3C1_07916</name>
</gene>
<organism evidence="1 2">
    <name type="scientific">Gallaecimonas xiamenensis 3-C-1</name>
    <dbReference type="NCBI Taxonomy" id="745411"/>
    <lineage>
        <taxon>Bacteria</taxon>
        <taxon>Pseudomonadati</taxon>
        <taxon>Pseudomonadota</taxon>
        <taxon>Gammaproteobacteria</taxon>
        <taxon>Enterobacterales</taxon>
        <taxon>Gallaecimonadaceae</taxon>
        <taxon>Gallaecimonas</taxon>
    </lineage>
</organism>
<dbReference type="EMBL" id="AMRI01000009">
    <property type="protein sequence ID" value="EKE75186.1"/>
    <property type="molecule type" value="Genomic_DNA"/>
</dbReference>
<evidence type="ECO:0000313" key="2">
    <source>
        <dbReference type="Proteomes" id="UP000006755"/>
    </source>
</evidence>